<dbReference type="EMBL" id="CATOUU010000334">
    <property type="protein sequence ID" value="CAI9925058.1"/>
    <property type="molecule type" value="Genomic_DNA"/>
</dbReference>
<evidence type="ECO:0000313" key="3">
    <source>
        <dbReference type="Proteomes" id="UP001642409"/>
    </source>
</evidence>
<gene>
    <name evidence="1" type="ORF">HINF_LOCUS12703</name>
    <name evidence="2" type="ORF">HINF_LOCUS70696</name>
</gene>
<accession>A0AA86NS97</accession>
<evidence type="ECO:0000313" key="2">
    <source>
        <dbReference type="EMBL" id="CAL6100730.1"/>
    </source>
</evidence>
<comment type="caution">
    <text evidence="1">The sequence shown here is derived from an EMBL/GenBank/DDBJ whole genome shotgun (WGS) entry which is preliminary data.</text>
</comment>
<sequence>MLSEDYLITRRRSSFRSTRVSKFVFTKCTCIVSGVFNFTLDYRVFYDARALISWKPVSVHRSYSILFTNISAPAQCSCTNDIRRSVYNFCQNSSFATRFEVQTVTIYNSMKRTQICQLMQSANFGSRGLLQYQMQNIVQLQKLNS</sequence>
<name>A0AA86NS97_9EUKA</name>
<dbReference type="EMBL" id="CAXDID020000533">
    <property type="protein sequence ID" value="CAL6100730.1"/>
    <property type="molecule type" value="Genomic_DNA"/>
</dbReference>
<protein>
    <submittedName>
        <fullName evidence="2">Hypothetical_protein</fullName>
    </submittedName>
</protein>
<dbReference type="AlphaFoldDB" id="A0AA86NS97"/>
<organism evidence="1">
    <name type="scientific">Hexamita inflata</name>
    <dbReference type="NCBI Taxonomy" id="28002"/>
    <lineage>
        <taxon>Eukaryota</taxon>
        <taxon>Metamonada</taxon>
        <taxon>Diplomonadida</taxon>
        <taxon>Hexamitidae</taxon>
        <taxon>Hexamitinae</taxon>
        <taxon>Hexamita</taxon>
    </lineage>
</organism>
<reference evidence="2 3" key="2">
    <citation type="submission" date="2024-07" db="EMBL/GenBank/DDBJ databases">
        <authorList>
            <person name="Akdeniz Z."/>
        </authorList>
    </citation>
    <scope>NUCLEOTIDE SEQUENCE [LARGE SCALE GENOMIC DNA]</scope>
</reference>
<evidence type="ECO:0000313" key="1">
    <source>
        <dbReference type="EMBL" id="CAI9925058.1"/>
    </source>
</evidence>
<keyword evidence="3" id="KW-1185">Reference proteome</keyword>
<reference evidence="1" key="1">
    <citation type="submission" date="2023-06" db="EMBL/GenBank/DDBJ databases">
        <authorList>
            <person name="Kurt Z."/>
        </authorList>
    </citation>
    <scope>NUCLEOTIDE SEQUENCE</scope>
</reference>
<proteinExistence type="predicted"/>
<dbReference type="Proteomes" id="UP001642409">
    <property type="component" value="Unassembled WGS sequence"/>
</dbReference>